<gene>
    <name evidence="2" type="ORF">MNB_SV-6-208</name>
</gene>
<sequence length="128" mass="15469">MIDDKSKDIWSDRTLRIEIEESEIPWLKIFTIDSYREMSLVPPDIRVEIYNLLDLIELEMLEYYKPTKINIASFGNYLPHVHWHIMARFENDSYFPQPMWGEKQRKSNLTLPSFEIFIERLIDKISTK</sequence>
<dbReference type="InterPro" id="IPR036265">
    <property type="entry name" value="HIT-like_sf"/>
</dbReference>
<name>A0A1W1CDF7_9ZZZZ</name>
<dbReference type="AlphaFoldDB" id="A0A1W1CDF7"/>
<feature type="domain" description="HIT" evidence="1">
    <location>
        <begin position="34"/>
        <end position="90"/>
    </location>
</feature>
<dbReference type="SUPFAM" id="SSF54197">
    <property type="entry name" value="HIT-like"/>
    <property type="match status" value="1"/>
</dbReference>
<reference evidence="2" key="1">
    <citation type="submission" date="2016-10" db="EMBL/GenBank/DDBJ databases">
        <authorList>
            <person name="de Groot N.N."/>
        </authorList>
    </citation>
    <scope>NUCLEOTIDE SEQUENCE</scope>
</reference>
<protein>
    <submittedName>
        <fullName evidence="2">Diadenosine tetraphosphate (Ap4A) hydrolase and other HIT family hydrolases</fullName>
    </submittedName>
</protein>
<dbReference type="InterPro" id="IPR011146">
    <property type="entry name" value="HIT-like"/>
</dbReference>
<dbReference type="Gene3D" id="3.30.428.10">
    <property type="entry name" value="HIT-like"/>
    <property type="match status" value="1"/>
</dbReference>
<dbReference type="GO" id="GO:0016787">
    <property type="term" value="F:hydrolase activity"/>
    <property type="evidence" value="ECO:0007669"/>
    <property type="project" value="UniProtKB-KW"/>
</dbReference>
<keyword evidence="2" id="KW-0378">Hydrolase</keyword>
<evidence type="ECO:0000259" key="1">
    <source>
        <dbReference type="Pfam" id="PF01230"/>
    </source>
</evidence>
<evidence type="ECO:0000313" key="2">
    <source>
        <dbReference type="EMBL" id="SFV63743.1"/>
    </source>
</evidence>
<accession>A0A1W1CDF7</accession>
<organism evidence="2">
    <name type="scientific">hydrothermal vent metagenome</name>
    <dbReference type="NCBI Taxonomy" id="652676"/>
    <lineage>
        <taxon>unclassified sequences</taxon>
        <taxon>metagenomes</taxon>
        <taxon>ecological metagenomes</taxon>
    </lineage>
</organism>
<dbReference type="EMBL" id="FPHC01000069">
    <property type="protein sequence ID" value="SFV63743.1"/>
    <property type="molecule type" value="Genomic_DNA"/>
</dbReference>
<dbReference type="Pfam" id="PF01230">
    <property type="entry name" value="HIT"/>
    <property type="match status" value="1"/>
</dbReference>
<proteinExistence type="predicted"/>